<evidence type="ECO:0000313" key="8">
    <source>
        <dbReference type="EMBL" id="QDU30340.1"/>
    </source>
</evidence>
<feature type="domain" description="SSD" evidence="7">
    <location>
        <begin position="661"/>
        <end position="788"/>
    </location>
</feature>
<feature type="transmembrane region" description="Helical" evidence="6">
    <location>
        <begin position="763"/>
        <end position="786"/>
    </location>
</feature>
<feature type="transmembrane region" description="Helical" evidence="6">
    <location>
        <begin position="425"/>
        <end position="445"/>
    </location>
</feature>
<sequence>MSPHAGQSAVSFVVDVLLRGRWAWLLLGIVLAAIAYPTSKQMKFDRSVERMFAADDPVLAPYERLKAQFGGNEVVLAVYPDPDLLNPDGQGLKRLGEVSNRLKAVDGVKDVLSLAEVNALLEKLTAAQNLGGIFNFGSKKPKWSGPALLNPDSKLAKNYLTLFEGYTHGPDQQTAALACMLEPAPPGEVLDARRRDQTIASLRAIVENLPAGLTGGVLAGEPVMVVEGFQLLEQDGKRLGQWSTMMLGVTIIICFFSLRWLVAPIAVVQWSLLVTQAILVWSQLQLTMVSSMLSAIVTVVGVATVVHLIVRCRELETSGLDRYTAFRQAMILLAIPIVGAIATDVGGFGSLWWASVGPVQDFGTMMVIGSILVIPAVALLVPAIALVQFPSWSIKDAAPPHQSRLDSWLHHMLTGMLRELRRRQISAAIVISVVGLVIALGAVRLDVETDFTRNFRSGSRVVMWYEFVETRLGGAGVWDVIIPAPPELDEPYLARVRKLEERLRAIEVPGTHGAPAEPGLTKVLSLVDVMDAAKDSQLLAILAPESRAEMLSANLPVFAAALRYQPEDKNLPGRMRIMLRAHERQPAQQKRALIEEVRRVTLEEFPPNANQRSTERAEVTGFFVLLTSLIESMLRDQWTTFALASGAIAAMLLVLFRSIKLMLIGLVPNALPIFLVMGLLGWLGLRINMGAAMIAAVSMGLSVDSSIHYLDAFLRARQRGLSVADALAEVQSSVGRAMLFSTLALIIGFSVLCTSEFVPTVYFGALVSLAMLGGLLGNLVVLPLLLGWFVRDEKIAETGGYGSTAPLGSTNAAGE</sequence>
<keyword evidence="4 6" id="KW-1133">Transmembrane helix</keyword>
<name>A0A517YJD5_9BACT</name>
<organism evidence="8 9">
    <name type="scientific">Anatilimnocola aggregata</name>
    <dbReference type="NCBI Taxonomy" id="2528021"/>
    <lineage>
        <taxon>Bacteria</taxon>
        <taxon>Pseudomonadati</taxon>
        <taxon>Planctomycetota</taxon>
        <taxon>Planctomycetia</taxon>
        <taxon>Pirellulales</taxon>
        <taxon>Pirellulaceae</taxon>
        <taxon>Anatilimnocola</taxon>
    </lineage>
</organism>
<feature type="transmembrane region" description="Helical" evidence="6">
    <location>
        <begin position="638"/>
        <end position="656"/>
    </location>
</feature>
<dbReference type="InterPro" id="IPR050545">
    <property type="entry name" value="Mycobact_MmpL"/>
</dbReference>
<dbReference type="RefSeq" id="WP_145095632.1">
    <property type="nucleotide sequence ID" value="NZ_CP036274.1"/>
</dbReference>
<evidence type="ECO:0000256" key="5">
    <source>
        <dbReference type="ARBA" id="ARBA00023136"/>
    </source>
</evidence>
<keyword evidence="5 6" id="KW-0472">Membrane</keyword>
<evidence type="ECO:0000256" key="2">
    <source>
        <dbReference type="ARBA" id="ARBA00022475"/>
    </source>
</evidence>
<dbReference type="Gene3D" id="1.20.1640.10">
    <property type="entry name" value="Multidrug efflux transporter AcrB transmembrane domain"/>
    <property type="match status" value="2"/>
</dbReference>
<evidence type="ECO:0000256" key="4">
    <source>
        <dbReference type="ARBA" id="ARBA00022989"/>
    </source>
</evidence>
<dbReference type="GO" id="GO:0005886">
    <property type="term" value="C:plasma membrane"/>
    <property type="evidence" value="ECO:0007669"/>
    <property type="project" value="UniProtKB-SubCell"/>
</dbReference>
<keyword evidence="9" id="KW-1185">Reference proteome</keyword>
<evidence type="ECO:0000259" key="7">
    <source>
        <dbReference type="PROSITE" id="PS50156"/>
    </source>
</evidence>
<dbReference type="AlphaFoldDB" id="A0A517YJD5"/>
<dbReference type="PANTHER" id="PTHR33406:SF12">
    <property type="entry name" value="BLR2997 PROTEIN"/>
    <property type="match status" value="1"/>
</dbReference>
<dbReference type="InterPro" id="IPR004869">
    <property type="entry name" value="MMPL_dom"/>
</dbReference>
<keyword evidence="3 6" id="KW-0812">Transmembrane</keyword>
<evidence type="ECO:0000256" key="6">
    <source>
        <dbReference type="SAM" id="Phobius"/>
    </source>
</evidence>
<feature type="transmembrane region" description="Helical" evidence="6">
    <location>
        <begin position="292"/>
        <end position="310"/>
    </location>
</feature>
<feature type="transmembrane region" description="Helical" evidence="6">
    <location>
        <begin position="663"/>
        <end position="685"/>
    </location>
</feature>
<dbReference type="Proteomes" id="UP000315017">
    <property type="component" value="Chromosome"/>
</dbReference>
<dbReference type="KEGG" id="aagg:ETAA8_54680"/>
<feature type="transmembrane region" description="Helical" evidence="6">
    <location>
        <begin position="331"/>
        <end position="353"/>
    </location>
</feature>
<accession>A0A517YJD5</accession>
<dbReference type="PROSITE" id="PS50156">
    <property type="entry name" value="SSD"/>
    <property type="match status" value="1"/>
</dbReference>
<comment type="subcellular location">
    <subcellularLocation>
        <location evidence="1">Cell membrane</location>
        <topology evidence="1">Multi-pass membrane protein</topology>
    </subcellularLocation>
</comment>
<protein>
    <submittedName>
        <fullName evidence="8">MMPL family protein</fullName>
    </submittedName>
</protein>
<dbReference type="OrthoDB" id="5429313at2"/>
<feature type="transmembrane region" description="Helical" evidence="6">
    <location>
        <begin position="22"/>
        <end position="39"/>
    </location>
</feature>
<dbReference type="InterPro" id="IPR000731">
    <property type="entry name" value="SSD"/>
</dbReference>
<feature type="transmembrane region" description="Helical" evidence="6">
    <location>
        <begin position="247"/>
        <end position="272"/>
    </location>
</feature>
<dbReference type="EMBL" id="CP036274">
    <property type="protein sequence ID" value="QDU30340.1"/>
    <property type="molecule type" value="Genomic_DNA"/>
</dbReference>
<dbReference type="PANTHER" id="PTHR33406">
    <property type="entry name" value="MEMBRANE PROTEIN MJ1562-RELATED"/>
    <property type="match status" value="1"/>
</dbReference>
<gene>
    <name evidence="8" type="ORF">ETAA8_54680</name>
</gene>
<evidence type="ECO:0000256" key="1">
    <source>
        <dbReference type="ARBA" id="ARBA00004651"/>
    </source>
</evidence>
<reference evidence="8 9" key="1">
    <citation type="submission" date="2019-02" db="EMBL/GenBank/DDBJ databases">
        <title>Deep-cultivation of Planctomycetes and their phenomic and genomic characterization uncovers novel biology.</title>
        <authorList>
            <person name="Wiegand S."/>
            <person name="Jogler M."/>
            <person name="Boedeker C."/>
            <person name="Pinto D."/>
            <person name="Vollmers J."/>
            <person name="Rivas-Marin E."/>
            <person name="Kohn T."/>
            <person name="Peeters S.H."/>
            <person name="Heuer A."/>
            <person name="Rast P."/>
            <person name="Oberbeckmann S."/>
            <person name="Bunk B."/>
            <person name="Jeske O."/>
            <person name="Meyerdierks A."/>
            <person name="Storesund J.E."/>
            <person name="Kallscheuer N."/>
            <person name="Luecker S."/>
            <person name="Lage O.M."/>
            <person name="Pohl T."/>
            <person name="Merkel B.J."/>
            <person name="Hornburger P."/>
            <person name="Mueller R.-W."/>
            <person name="Bruemmer F."/>
            <person name="Labrenz M."/>
            <person name="Spormann A.M."/>
            <person name="Op den Camp H."/>
            <person name="Overmann J."/>
            <person name="Amann R."/>
            <person name="Jetten M.S.M."/>
            <person name="Mascher T."/>
            <person name="Medema M.H."/>
            <person name="Devos D.P."/>
            <person name="Kaster A.-K."/>
            <person name="Ovreas L."/>
            <person name="Rohde M."/>
            <person name="Galperin M.Y."/>
            <person name="Jogler C."/>
        </authorList>
    </citation>
    <scope>NUCLEOTIDE SEQUENCE [LARGE SCALE GENOMIC DNA]</scope>
    <source>
        <strain evidence="8 9">ETA_A8</strain>
    </source>
</reference>
<keyword evidence="2" id="KW-1003">Cell membrane</keyword>
<feature type="transmembrane region" description="Helical" evidence="6">
    <location>
        <begin position="691"/>
        <end position="710"/>
    </location>
</feature>
<feature type="transmembrane region" description="Helical" evidence="6">
    <location>
        <begin position="365"/>
        <end position="387"/>
    </location>
</feature>
<dbReference type="SUPFAM" id="SSF82866">
    <property type="entry name" value="Multidrug efflux transporter AcrB transmembrane domain"/>
    <property type="match status" value="2"/>
</dbReference>
<evidence type="ECO:0000256" key="3">
    <source>
        <dbReference type="ARBA" id="ARBA00022692"/>
    </source>
</evidence>
<feature type="transmembrane region" description="Helical" evidence="6">
    <location>
        <begin position="737"/>
        <end position="757"/>
    </location>
</feature>
<proteinExistence type="predicted"/>
<evidence type="ECO:0000313" key="9">
    <source>
        <dbReference type="Proteomes" id="UP000315017"/>
    </source>
</evidence>
<dbReference type="Pfam" id="PF03176">
    <property type="entry name" value="MMPL"/>
    <property type="match status" value="2"/>
</dbReference>